<gene>
    <name evidence="2" type="ORF">AR543_p0180</name>
</gene>
<dbReference type="RefSeq" id="WP_087071481.1">
    <property type="nucleotide sequence ID" value="NZ_CP021170.1"/>
</dbReference>
<name>A0A1X9T4C5_9BACL</name>
<dbReference type="EMBL" id="CP021170">
    <property type="protein sequence ID" value="ARR10788.1"/>
    <property type="molecule type" value="Genomic_DNA"/>
</dbReference>
<accession>A0A1X9T4C5</accession>
<dbReference type="GO" id="GO:0006276">
    <property type="term" value="P:plasmid maintenance"/>
    <property type="evidence" value="ECO:0007669"/>
    <property type="project" value="InterPro"/>
</dbReference>
<organism evidence="2 3">
    <name type="scientific">Paenibacillus bovis</name>
    <dbReference type="NCBI Taxonomy" id="1616788"/>
    <lineage>
        <taxon>Bacteria</taxon>
        <taxon>Bacillati</taxon>
        <taxon>Bacillota</taxon>
        <taxon>Bacilli</taxon>
        <taxon>Bacillales</taxon>
        <taxon>Paenibacillaceae</taxon>
        <taxon>Paenibacillus</taxon>
    </lineage>
</organism>
<dbReference type="InterPro" id="IPR036390">
    <property type="entry name" value="WH_DNA-bd_sf"/>
</dbReference>
<reference evidence="2 3" key="1">
    <citation type="journal article" date="2016" name="Int. J. Syst. Evol. Microbiol.">
        <title>Paenibacillus damxungensis sp. nov., isolated from raw yak (Bos grunniens) milk.</title>
        <authorList>
            <person name="Wu Z."/>
            <person name="Gao C."/>
            <person name="Han J."/>
            <person name="Liu Z."/>
        </authorList>
    </citation>
    <scope>NUCLEOTIDE SEQUENCE [LARGE SCALE GENOMIC DNA]</scope>
    <source>
        <strain evidence="2 3">BD3526</strain>
        <plasmid evidence="2 3">unnamed1</plasmid>
    </source>
</reference>
<dbReference type="OrthoDB" id="2942544at2"/>
<keyword evidence="3" id="KW-1185">Reference proteome</keyword>
<protein>
    <recommendedName>
        <fullName evidence="1">Plasmid replication protein RepL domain-containing protein</fullName>
    </recommendedName>
</protein>
<dbReference type="Gene3D" id="1.10.10.10">
    <property type="entry name" value="Winged helix-like DNA-binding domain superfamily/Winged helix DNA-binding domain"/>
    <property type="match status" value="1"/>
</dbReference>
<geneLocation type="plasmid" evidence="2 3">
    <name>unnamed1</name>
</geneLocation>
<dbReference type="InterPro" id="IPR036388">
    <property type="entry name" value="WH-like_DNA-bd_sf"/>
</dbReference>
<proteinExistence type="predicted"/>
<evidence type="ECO:0000313" key="3">
    <source>
        <dbReference type="Proteomes" id="UP000078148"/>
    </source>
</evidence>
<evidence type="ECO:0000313" key="2">
    <source>
        <dbReference type="EMBL" id="ARR10788.1"/>
    </source>
</evidence>
<evidence type="ECO:0000259" key="1">
    <source>
        <dbReference type="Pfam" id="PF05732"/>
    </source>
</evidence>
<dbReference type="Proteomes" id="UP000078148">
    <property type="component" value="Plasmid unnamed1"/>
</dbReference>
<dbReference type="GO" id="GO:0006260">
    <property type="term" value="P:DNA replication"/>
    <property type="evidence" value="ECO:0007669"/>
    <property type="project" value="InterPro"/>
</dbReference>
<dbReference type="Pfam" id="PF05732">
    <property type="entry name" value="RepL"/>
    <property type="match status" value="1"/>
</dbReference>
<dbReference type="AlphaFoldDB" id="A0A1X9T4C5"/>
<sequence length="154" mass="18194">MRKKRNYLGEPYWGAIVLDFLRILHSDNLSSAEYKIFFFLTDKMSRSDNRVDMKQSVISTYLNMDKATVSKAIKRLCELQWILKLSTGSFMVNPHLIYVGNRGIERVRDNFDRFLEQKGLPERFEMNDANRELMVYFNHQLVSEKKSSSKPLPF</sequence>
<dbReference type="InterPro" id="IPR008813">
    <property type="entry name" value="Plasmid_replication_RepL"/>
</dbReference>
<feature type="domain" description="Plasmid replication protein RepL" evidence="1">
    <location>
        <begin position="30"/>
        <end position="102"/>
    </location>
</feature>
<dbReference type="KEGG" id="pbv:AR543_p0180"/>
<keyword evidence="2" id="KW-0614">Plasmid</keyword>
<dbReference type="SUPFAM" id="SSF46785">
    <property type="entry name" value="Winged helix' DNA-binding domain"/>
    <property type="match status" value="1"/>
</dbReference>